<dbReference type="Proteomes" id="UP000054092">
    <property type="component" value="Unassembled WGS sequence"/>
</dbReference>
<organism evidence="1 2">
    <name type="scientific">Mesotoga prima</name>
    <dbReference type="NCBI Taxonomy" id="1184387"/>
    <lineage>
        <taxon>Bacteria</taxon>
        <taxon>Thermotogati</taxon>
        <taxon>Thermotogota</taxon>
        <taxon>Thermotogae</taxon>
        <taxon>Kosmotogales</taxon>
        <taxon>Kosmotogaceae</taxon>
        <taxon>Mesotoga</taxon>
    </lineage>
</organism>
<gene>
    <name evidence="1" type="ORF">XD94_0740</name>
</gene>
<accession>A0A124FYD6</accession>
<protein>
    <submittedName>
        <fullName evidence="1">Uncharacterized protein</fullName>
    </submittedName>
</protein>
<name>A0A124FYD6_9BACT</name>
<evidence type="ECO:0000313" key="2">
    <source>
        <dbReference type="Proteomes" id="UP000054092"/>
    </source>
</evidence>
<comment type="caution">
    <text evidence="1">The sequence shown here is derived from an EMBL/GenBank/DDBJ whole genome shotgun (WGS) entry which is preliminary data.</text>
</comment>
<evidence type="ECO:0000313" key="1">
    <source>
        <dbReference type="EMBL" id="KUK80842.1"/>
    </source>
</evidence>
<dbReference type="PATRIC" id="fig|1184387.3.peg.1127"/>
<dbReference type="Gene3D" id="2.180.10.10">
    <property type="entry name" value="RHS repeat-associated core"/>
    <property type="match status" value="1"/>
</dbReference>
<reference evidence="2" key="1">
    <citation type="journal article" date="2015" name="MBio">
        <title>Genome-Resolved Metagenomic Analysis Reveals Roles for Candidate Phyla and Other Microbial Community Members in Biogeochemical Transformations in Oil Reservoirs.</title>
        <authorList>
            <person name="Hu P."/>
            <person name="Tom L."/>
            <person name="Singh A."/>
            <person name="Thomas B.C."/>
            <person name="Baker B.J."/>
            <person name="Piceno Y.M."/>
            <person name="Andersen G.L."/>
            <person name="Banfield J.F."/>
        </authorList>
    </citation>
    <scope>NUCLEOTIDE SEQUENCE [LARGE SCALE GENOMIC DNA]</scope>
</reference>
<dbReference type="EMBL" id="LGGP01000105">
    <property type="protein sequence ID" value="KUK80842.1"/>
    <property type="molecule type" value="Genomic_DNA"/>
</dbReference>
<sequence length="259" mass="29881">MKKALLIFISTFVVLTALSAVFMEEELTAEQFGFVGDLKSVRVEIARLGAQLLVSEPETLSFSESGLLIASERSSMKIIYVYDEFDRLVRKEFIDDEGEVFQTVEVIYDDEFYEAIAFDGTGNELERTRYWLDLVERTLSFSISTETGSSTNTLYFDDSGRKTKSYSIVRENVEDLGTDVNIVVESRFTYDLNGFLKSETTIVRIRKEGIEQATEYRTRVDIVLRDENGNPARELRRTEFQDGSNPPEEFIYSREFIYY</sequence>
<proteinExistence type="predicted"/>
<dbReference type="AlphaFoldDB" id="A0A124FYD6"/>